<feature type="compositionally biased region" description="Basic and acidic residues" evidence="2">
    <location>
        <begin position="242"/>
        <end position="257"/>
    </location>
</feature>
<keyword evidence="1" id="KW-0175">Coiled coil</keyword>
<feature type="region of interest" description="Disordered" evidence="2">
    <location>
        <begin position="545"/>
        <end position="565"/>
    </location>
</feature>
<feature type="compositionally biased region" description="Basic and acidic residues" evidence="2">
    <location>
        <begin position="186"/>
        <end position="202"/>
    </location>
</feature>
<sequence length="565" mass="65451">MYLANPFLSPIMFHQPQIMVPIPQNFQPQQQILNQQPFPVLQKKGKQPKPFPVIKPRPFTSTSEQKALAIGIRCLLCNTWTLDNKYGWRSLFKHREEQHKAQTKDQKKKLKESIYPEAIQKEIYSTPQLAKAPKKGYERRLPAPGPELVRLAQQQLETSHIVSPYEKLKPVFAQADLCKIENKVESESKDVATYKEKEKGEEGISETQKSVTLEELQGTNEIDQVLDSESKKDQVSNQSQAQKEEATLEHQDQKDLASEQEPLLEQDPQEPSGAIASDQEEQEPQEIGLFDSTNATHVDIKPSEIQFKPAAKAADPNRYLEYNGYSYRFVAKREYYNVYFCKDHLKTKCLAKLFLSHDLKQFLKPQGDTWSVHKCRGDNVEYRGYSNTRTKQYQEKLLEQNIEEAIQKYKETQKEANQSAAQTTLQQQQHMPIMIMPQHQQTIILQPPPLQHFQKPFNQFASHYLKERRTKGPLPTFTTPNIDLSEEPQKSSNCEEYCLNLEPAFKRFKAQHIEPLQKILVEHVKMMSQMNDIIQSQSIQIEALSKKQGKEQDEINLEDAIMEKE</sequence>
<organism evidence="3 4">
    <name type="scientific">Halteria grandinella</name>
    <dbReference type="NCBI Taxonomy" id="5974"/>
    <lineage>
        <taxon>Eukaryota</taxon>
        <taxon>Sar</taxon>
        <taxon>Alveolata</taxon>
        <taxon>Ciliophora</taxon>
        <taxon>Intramacronucleata</taxon>
        <taxon>Spirotrichea</taxon>
        <taxon>Stichotrichia</taxon>
        <taxon>Sporadotrichida</taxon>
        <taxon>Halteriidae</taxon>
        <taxon>Halteria</taxon>
    </lineage>
</organism>
<accession>A0A8J8P7L3</accession>
<feature type="compositionally biased region" description="Polar residues" evidence="2">
    <location>
        <begin position="205"/>
        <end position="222"/>
    </location>
</feature>
<gene>
    <name evidence="3" type="ORF">FGO68_gene12355</name>
</gene>
<evidence type="ECO:0000313" key="4">
    <source>
        <dbReference type="Proteomes" id="UP000785679"/>
    </source>
</evidence>
<name>A0A8J8P7L3_HALGN</name>
<protein>
    <submittedName>
        <fullName evidence="3">Uncharacterized protein</fullName>
    </submittedName>
</protein>
<evidence type="ECO:0000256" key="2">
    <source>
        <dbReference type="SAM" id="MobiDB-lite"/>
    </source>
</evidence>
<reference evidence="3" key="1">
    <citation type="submission" date="2019-06" db="EMBL/GenBank/DDBJ databases">
        <authorList>
            <person name="Zheng W."/>
        </authorList>
    </citation>
    <scope>NUCLEOTIDE SEQUENCE</scope>
    <source>
        <strain evidence="3">QDHG01</strain>
    </source>
</reference>
<comment type="caution">
    <text evidence="3">The sequence shown here is derived from an EMBL/GenBank/DDBJ whole genome shotgun (WGS) entry which is preliminary data.</text>
</comment>
<dbReference type="AlphaFoldDB" id="A0A8J8P7L3"/>
<feature type="coiled-coil region" evidence="1">
    <location>
        <begin position="395"/>
        <end position="422"/>
    </location>
</feature>
<evidence type="ECO:0000256" key="1">
    <source>
        <dbReference type="SAM" id="Coils"/>
    </source>
</evidence>
<dbReference type="EMBL" id="RRYP01000438">
    <property type="protein sequence ID" value="TNV87429.1"/>
    <property type="molecule type" value="Genomic_DNA"/>
</dbReference>
<evidence type="ECO:0000313" key="3">
    <source>
        <dbReference type="EMBL" id="TNV87429.1"/>
    </source>
</evidence>
<proteinExistence type="predicted"/>
<feature type="region of interest" description="Disordered" evidence="2">
    <location>
        <begin position="186"/>
        <end position="284"/>
    </location>
</feature>
<keyword evidence="4" id="KW-1185">Reference proteome</keyword>
<dbReference type="Proteomes" id="UP000785679">
    <property type="component" value="Unassembled WGS sequence"/>
</dbReference>